<dbReference type="KEGG" id="pnd:Pla175_39340"/>
<dbReference type="CDD" id="cd09854">
    <property type="entry name" value="PIN_VapC-like"/>
    <property type="match status" value="1"/>
</dbReference>
<reference evidence="2 3" key="1">
    <citation type="submission" date="2019-02" db="EMBL/GenBank/DDBJ databases">
        <title>Deep-cultivation of Planctomycetes and their phenomic and genomic characterization uncovers novel biology.</title>
        <authorList>
            <person name="Wiegand S."/>
            <person name="Jogler M."/>
            <person name="Boedeker C."/>
            <person name="Pinto D."/>
            <person name="Vollmers J."/>
            <person name="Rivas-Marin E."/>
            <person name="Kohn T."/>
            <person name="Peeters S.H."/>
            <person name="Heuer A."/>
            <person name="Rast P."/>
            <person name="Oberbeckmann S."/>
            <person name="Bunk B."/>
            <person name="Jeske O."/>
            <person name="Meyerdierks A."/>
            <person name="Storesund J.E."/>
            <person name="Kallscheuer N."/>
            <person name="Luecker S."/>
            <person name="Lage O.M."/>
            <person name="Pohl T."/>
            <person name="Merkel B.J."/>
            <person name="Hornburger P."/>
            <person name="Mueller R.-W."/>
            <person name="Bruemmer F."/>
            <person name="Labrenz M."/>
            <person name="Spormann A.M."/>
            <person name="Op den Camp H."/>
            <person name="Overmann J."/>
            <person name="Amann R."/>
            <person name="Jetten M.S.M."/>
            <person name="Mascher T."/>
            <person name="Medema M.H."/>
            <person name="Devos D.P."/>
            <person name="Kaster A.-K."/>
            <person name="Ovreas L."/>
            <person name="Rohde M."/>
            <person name="Galperin M.Y."/>
            <person name="Jogler C."/>
        </authorList>
    </citation>
    <scope>NUCLEOTIDE SEQUENCE [LARGE SCALE GENOMIC DNA]</scope>
    <source>
        <strain evidence="2 3">Pla175</strain>
    </source>
</reference>
<dbReference type="GO" id="GO:0004519">
    <property type="term" value="F:endonuclease activity"/>
    <property type="evidence" value="ECO:0007669"/>
    <property type="project" value="UniProtKB-KW"/>
</dbReference>
<accession>A0A518DGC9</accession>
<keyword evidence="2" id="KW-0255">Endonuclease</keyword>
<evidence type="ECO:0000313" key="2">
    <source>
        <dbReference type="EMBL" id="QDU90528.1"/>
    </source>
</evidence>
<dbReference type="EMBL" id="CP036291">
    <property type="protein sequence ID" value="QDU90528.1"/>
    <property type="molecule type" value="Genomic_DNA"/>
</dbReference>
<dbReference type="InterPro" id="IPR002716">
    <property type="entry name" value="PIN_dom"/>
</dbReference>
<keyword evidence="2" id="KW-0378">Hydrolase</keyword>
<sequence length="148" mass="16803">MRRLIDTGVLLRLFDRSDANHVAIRDALRRLRAVGDTLVTTQQNIAEFWSVSTRPQSARGGYGQTPEESNRRVDFIENWGEVLPEAPDAYIEWRRLLVKHAVRGVSVHDCRIAALMRSSGIRSIVTLNGKDFARYEGIEAMAPEDLLR</sequence>
<dbReference type="Proteomes" id="UP000317429">
    <property type="component" value="Chromosome"/>
</dbReference>
<dbReference type="Pfam" id="PF01850">
    <property type="entry name" value="PIN"/>
    <property type="match status" value="1"/>
</dbReference>
<evidence type="ECO:0000313" key="3">
    <source>
        <dbReference type="Proteomes" id="UP000317429"/>
    </source>
</evidence>
<dbReference type="SUPFAM" id="SSF88723">
    <property type="entry name" value="PIN domain-like"/>
    <property type="match status" value="1"/>
</dbReference>
<gene>
    <name evidence="2" type="primary">vapC_8</name>
    <name evidence="2" type="ORF">Pla175_39340</name>
</gene>
<name>A0A518DGC9_9BACT</name>
<organism evidence="2 3">
    <name type="scientific">Pirellulimonas nuda</name>
    <dbReference type="NCBI Taxonomy" id="2528009"/>
    <lineage>
        <taxon>Bacteria</taxon>
        <taxon>Pseudomonadati</taxon>
        <taxon>Planctomycetota</taxon>
        <taxon>Planctomycetia</taxon>
        <taxon>Pirellulales</taxon>
        <taxon>Lacipirellulaceae</taxon>
        <taxon>Pirellulimonas</taxon>
    </lineage>
</organism>
<dbReference type="Gene3D" id="3.40.50.1010">
    <property type="entry name" value="5'-nuclease"/>
    <property type="match status" value="1"/>
</dbReference>
<proteinExistence type="predicted"/>
<dbReference type="AlphaFoldDB" id="A0A518DGC9"/>
<evidence type="ECO:0000259" key="1">
    <source>
        <dbReference type="Pfam" id="PF01850"/>
    </source>
</evidence>
<protein>
    <submittedName>
        <fullName evidence="2">tRNA(fMet)-specific endonuclease VapC</fullName>
    </submittedName>
</protein>
<dbReference type="RefSeq" id="WP_145289182.1">
    <property type="nucleotide sequence ID" value="NZ_CP036291.1"/>
</dbReference>
<dbReference type="InterPro" id="IPR029060">
    <property type="entry name" value="PIN-like_dom_sf"/>
</dbReference>
<keyword evidence="2" id="KW-0540">Nuclease</keyword>
<dbReference type="OrthoDB" id="291270at2"/>
<keyword evidence="3" id="KW-1185">Reference proteome</keyword>
<feature type="domain" description="PIN" evidence="1">
    <location>
        <begin position="4"/>
        <end position="136"/>
    </location>
</feature>